<protein>
    <submittedName>
        <fullName evidence="1">Uncharacterized protein</fullName>
    </submittedName>
</protein>
<organism evidence="1 2">
    <name type="scientific">Sorghum bicolor</name>
    <name type="common">Sorghum</name>
    <name type="synonym">Sorghum vulgare</name>
    <dbReference type="NCBI Taxonomy" id="4558"/>
    <lineage>
        <taxon>Eukaryota</taxon>
        <taxon>Viridiplantae</taxon>
        <taxon>Streptophyta</taxon>
        <taxon>Embryophyta</taxon>
        <taxon>Tracheophyta</taxon>
        <taxon>Spermatophyta</taxon>
        <taxon>Magnoliopsida</taxon>
        <taxon>Liliopsida</taxon>
        <taxon>Poales</taxon>
        <taxon>Poaceae</taxon>
        <taxon>PACMAD clade</taxon>
        <taxon>Panicoideae</taxon>
        <taxon>Andropogonodae</taxon>
        <taxon>Andropogoneae</taxon>
        <taxon>Sorghinae</taxon>
        <taxon>Sorghum</taxon>
    </lineage>
</organism>
<evidence type="ECO:0000313" key="1">
    <source>
        <dbReference type="EMBL" id="OQU76122.1"/>
    </source>
</evidence>
<dbReference type="InParanoid" id="A0A1W0VS60"/>
<reference evidence="2" key="2">
    <citation type="journal article" date="2018" name="Plant J.">
        <title>The Sorghum bicolor reference genome: improved assembly, gene annotations, a transcriptome atlas, and signatures of genome organization.</title>
        <authorList>
            <person name="McCormick R.F."/>
            <person name="Truong S.K."/>
            <person name="Sreedasyam A."/>
            <person name="Jenkins J."/>
            <person name="Shu S."/>
            <person name="Sims D."/>
            <person name="Kennedy M."/>
            <person name="Amirebrahimi M."/>
            <person name="Weers B.D."/>
            <person name="McKinley B."/>
            <person name="Mattison A."/>
            <person name="Morishige D.T."/>
            <person name="Grimwood J."/>
            <person name="Schmutz J."/>
            <person name="Mullet J.E."/>
        </authorList>
    </citation>
    <scope>NUCLEOTIDE SEQUENCE [LARGE SCALE GENOMIC DNA]</scope>
    <source>
        <strain evidence="2">cv. BTx623</strain>
    </source>
</reference>
<keyword evidence="2" id="KW-1185">Reference proteome</keyword>
<dbReference type="Gramene" id="OQU76122">
    <property type="protein sequence ID" value="OQU76122"/>
    <property type="gene ID" value="SORBI_3010G095550"/>
</dbReference>
<gene>
    <name evidence="1" type="ORF">SORBI_3010G095550</name>
</gene>
<sequence>MHCEVPAPNYSTKSDEWVSCSAFCPGTSSERPEDHNASGLRSSPECLRTFLSQTKQGQSVIAL</sequence>
<proteinExistence type="predicted"/>
<dbReference type="EMBL" id="CM000769">
    <property type="protein sequence ID" value="OQU76122.1"/>
    <property type="molecule type" value="Genomic_DNA"/>
</dbReference>
<name>A0A1W0VS60_SORBI</name>
<dbReference type="Proteomes" id="UP000000768">
    <property type="component" value="Chromosome 10"/>
</dbReference>
<evidence type="ECO:0000313" key="2">
    <source>
        <dbReference type="Proteomes" id="UP000000768"/>
    </source>
</evidence>
<dbReference type="AlphaFoldDB" id="A0A1W0VS60"/>
<reference evidence="1 2" key="1">
    <citation type="journal article" date="2009" name="Nature">
        <title>The Sorghum bicolor genome and the diversification of grasses.</title>
        <authorList>
            <person name="Paterson A.H."/>
            <person name="Bowers J.E."/>
            <person name="Bruggmann R."/>
            <person name="Dubchak I."/>
            <person name="Grimwood J."/>
            <person name="Gundlach H."/>
            <person name="Haberer G."/>
            <person name="Hellsten U."/>
            <person name="Mitros T."/>
            <person name="Poliakov A."/>
            <person name="Schmutz J."/>
            <person name="Spannagl M."/>
            <person name="Tang H."/>
            <person name="Wang X."/>
            <person name="Wicker T."/>
            <person name="Bharti A.K."/>
            <person name="Chapman J."/>
            <person name="Feltus F.A."/>
            <person name="Gowik U."/>
            <person name="Grigoriev I.V."/>
            <person name="Lyons E."/>
            <person name="Maher C.A."/>
            <person name="Martis M."/>
            <person name="Narechania A."/>
            <person name="Otillar R.P."/>
            <person name="Penning B.W."/>
            <person name="Salamov A.A."/>
            <person name="Wang Y."/>
            <person name="Zhang L."/>
            <person name="Carpita N.C."/>
            <person name="Freeling M."/>
            <person name="Gingle A.R."/>
            <person name="Hash C.T."/>
            <person name="Keller B."/>
            <person name="Klein P."/>
            <person name="Kresovich S."/>
            <person name="McCann M.C."/>
            <person name="Ming R."/>
            <person name="Peterson D.G."/>
            <person name="Mehboob-ur-Rahman"/>
            <person name="Ware D."/>
            <person name="Westhoff P."/>
            <person name="Mayer K.F."/>
            <person name="Messing J."/>
            <person name="Rokhsar D.S."/>
        </authorList>
    </citation>
    <scope>NUCLEOTIDE SEQUENCE [LARGE SCALE GENOMIC DNA]</scope>
    <source>
        <strain evidence="2">cv. BTx623</strain>
    </source>
</reference>
<accession>A0A1W0VS60</accession>